<evidence type="ECO:0000256" key="5">
    <source>
        <dbReference type="ARBA" id="ARBA00022989"/>
    </source>
</evidence>
<evidence type="ECO:0000313" key="9">
    <source>
        <dbReference type="EMBL" id="NXO18961.1"/>
    </source>
</evidence>
<feature type="transmembrane region" description="Helical" evidence="8">
    <location>
        <begin position="37"/>
        <end position="58"/>
    </location>
</feature>
<dbReference type="GO" id="GO:0005886">
    <property type="term" value="C:plasma membrane"/>
    <property type="evidence" value="ECO:0007669"/>
    <property type="project" value="UniProtKB-SubCell"/>
</dbReference>
<gene>
    <name evidence="9" type="primary">Or10a7</name>
    <name evidence="9" type="ORF">ORIORI_R08707</name>
</gene>
<dbReference type="GO" id="GO:0007186">
    <property type="term" value="P:G protein-coupled receptor signaling pathway"/>
    <property type="evidence" value="ECO:0007669"/>
    <property type="project" value="InterPro"/>
</dbReference>
<dbReference type="Pfam" id="PF13853">
    <property type="entry name" value="7tm_4"/>
    <property type="match status" value="1"/>
</dbReference>
<dbReference type="EMBL" id="VXBT01013741">
    <property type="protein sequence ID" value="NXO18961.1"/>
    <property type="molecule type" value="Genomic_DNA"/>
</dbReference>
<dbReference type="InterPro" id="IPR000725">
    <property type="entry name" value="Olfact_rcpt"/>
</dbReference>
<feature type="non-terminal residue" evidence="9">
    <location>
        <position position="95"/>
    </location>
</feature>
<accession>A0A7L1Q2R7</accession>
<feature type="non-terminal residue" evidence="9">
    <location>
        <position position="1"/>
    </location>
</feature>
<protein>
    <submittedName>
        <fullName evidence="9">O10A7 protein</fullName>
    </submittedName>
</protein>
<sequence>IFIAVVIIVMVPFSLIAICIIHVVLQIPSAVGQRQAFSTCAAHLVVVALFSSTAGIIHLQPKASLNMKKIISLSYTVITPMLNPIIYSLKNQKFK</sequence>
<evidence type="ECO:0000256" key="8">
    <source>
        <dbReference type="SAM" id="Phobius"/>
    </source>
</evidence>
<evidence type="ECO:0000256" key="2">
    <source>
        <dbReference type="ARBA" id="ARBA00022475"/>
    </source>
</evidence>
<dbReference type="PANTHER" id="PTHR26453">
    <property type="entry name" value="OLFACTORY RECEPTOR"/>
    <property type="match status" value="1"/>
</dbReference>
<feature type="transmembrane region" description="Helical" evidence="8">
    <location>
        <begin position="6"/>
        <end position="25"/>
    </location>
</feature>
<evidence type="ECO:0000256" key="7">
    <source>
        <dbReference type="ARBA" id="ARBA00023224"/>
    </source>
</evidence>
<name>A0A7L1Q2R7_ORIOR</name>
<evidence type="ECO:0000256" key="3">
    <source>
        <dbReference type="ARBA" id="ARBA00022606"/>
    </source>
</evidence>
<dbReference type="Gene3D" id="1.20.1070.10">
    <property type="entry name" value="Rhodopsin 7-helix transmembrane proteins"/>
    <property type="match status" value="1"/>
</dbReference>
<keyword evidence="2" id="KW-1003">Cell membrane</keyword>
<comment type="caution">
    <text evidence="9">The sequence shown here is derived from an EMBL/GenBank/DDBJ whole genome shotgun (WGS) entry which is preliminary data.</text>
</comment>
<dbReference type="PRINTS" id="PR00245">
    <property type="entry name" value="OLFACTORYR"/>
</dbReference>
<proteinExistence type="predicted"/>
<feature type="transmembrane region" description="Helical" evidence="8">
    <location>
        <begin position="70"/>
        <end position="89"/>
    </location>
</feature>
<keyword evidence="5 8" id="KW-1133">Transmembrane helix</keyword>
<evidence type="ECO:0000313" key="10">
    <source>
        <dbReference type="Proteomes" id="UP000534407"/>
    </source>
</evidence>
<evidence type="ECO:0000256" key="6">
    <source>
        <dbReference type="ARBA" id="ARBA00023136"/>
    </source>
</evidence>
<evidence type="ECO:0000256" key="1">
    <source>
        <dbReference type="ARBA" id="ARBA00004651"/>
    </source>
</evidence>
<evidence type="ECO:0000256" key="4">
    <source>
        <dbReference type="ARBA" id="ARBA00022692"/>
    </source>
</evidence>
<keyword evidence="4 8" id="KW-0812">Transmembrane</keyword>
<dbReference type="GO" id="GO:0004984">
    <property type="term" value="F:olfactory receptor activity"/>
    <property type="evidence" value="ECO:0007669"/>
    <property type="project" value="InterPro"/>
</dbReference>
<dbReference type="SUPFAM" id="SSF81321">
    <property type="entry name" value="Family A G protein-coupled receptor-like"/>
    <property type="match status" value="1"/>
</dbReference>
<organism evidence="9 10">
    <name type="scientific">Oriolus oriolus</name>
    <name type="common">Eurasian golden oriole</name>
    <name type="synonym">Coracias oriolus</name>
    <dbReference type="NCBI Taxonomy" id="181099"/>
    <lineage>
        <taxon>Eukaryota</taxon>
        <taxon>Metazoa</taxon>
        <taxon>Chordata</taxon>
        <taxon>Craniata</taxon>
        <taxon>Vertebrata</taxon>
        <taxon>Euteleostomi</taxon>
        <taxon>Archelosauria</taxon>
        <taxon>Archosauria</taxon>
        <taxon>Dinosauria</taxon>
        <taxon>Saurischia</taxon>
        <taxon>Theropoda</taxon>
        <taxon>Coelurosauria</taxon>
        <taxon>Aves</taxon>
        <taxon>Neognathae</taxon>
        <taxon>Neoaves</taxon>
        <taxon>Telluraves</taxon>
        <taxon>Australaves</taxon>
        <taxon>Passeriformes</taxon>
        <taxon>Corvoidea</taxon>
        <taxon>Corvidae</taxon>
        <taxon>Oriolus</taxon>
    </lineage>
</organism>
<comment type="subcellular location">
    <subcellularLocation>
        <location evidence="1">Cell membrane</location>
        <topology evidence="1">Multi-pass membrane protein</topology>
    </subcellularLocation>
</comment>
<dbReference type="AlphaFoldDB" id="A0A7L1Q2R7"/>
<reference evidence="9 10" key="1">
    <citation type="submission" date="2019-09" db="EMBL/GenBank/DDBJ databases">
        <title>Bird 10,000 Genomes (B10K) Project - Family phase.</title>
        <authorList>
            <person name="Zhang G."/>
        </authorList>
    </citation>
    <scope>NUCLEOTIDE SEQUENCE [LARGE SCALE GENOMIC DNA]</scope>
    <source>
        <strain evidence="9">B10K-DU-002-24</strain>
        <tissue evidence="9">Muscle</tissue>
    </source>
</reference>
<dbReference type="Proteomes" id="UP000534407">
    <property type="component" value="Unassembled WGS sequence"/>
</dbReference>
<keyword evidence="7" id="KW-0807">Transducer</keyword>
<keyword evidence="6 8" id="KW-0472">Membrane</keyword>
<keyword evidence="3" id="KW-0716">Sensory transduction</keyword>
<keyword evidence="10" id="KW-1185">Reference proteome</keyword>